<feature type="transmembrane region" description="Helical" evidence="6">
    <location>
        <begin position="73"/>
        <end position="91"/>
    </location>
</feature>
<comment type="subcellular location">
    <subcellularLocation>
        <location evidence="1">Cell membrane</location>
        <topology evidence="1">Multi-pass membrane protein</topology>
    </subcellularLocation>
</comment>
<dbReference type="Pfam" id="PF01810">
    <property type="entry name" value="LysE"/>
    <property type="match status" value="1"/>
</dbReference>
<dbReference type="PANTHER" id="PTHR30086">
    <property type="entry name" value="ARGININE EXPORTER PROTEIN ARGO"/>
    <property type="match status" value="1"/>
</dbReference>
<feature type="transmembrane region" description="Helical" evidence="6">
    <location>
        <begin position="39"/>
        <end position="66"/>
    </location>
</feature>
<evidence type="ECO:0000256" key="5">
    <source>
        <dbReference type="ARBA" id="ARBA00023136"/>
    </source>
</evidence>
<dbReference type="RefSeq" id="WP_377246523.1">
    <property type="nucleotide sequence ID" value="NZ_JBHLXP010000004.1"/>
</dbReference>
<dbReference type="PIRSF" id="PIRSF006324">
    <property type="entry name" value="LeuE"/>
    <property type="match status" value="1"/>
</dbReference>
<feature type="transmembrane region" description="Helical" evidence="6">
    <location>
        <begin position="149"/>
        <end position="175"/>
    </location>
</feature>
<dbReference type="PANTHER" id="PTHR30086:SF20">
    <property type="entry name" value="ARGININE EXPORTER PROTEIN ARGO-RELATED"/>
    <property type="match status" value="1"/>
</dbReference>
<keyword evidence="8" id="KW-1185">Reference proteome</keyword>
<sequence>MSPEQLLSFTAVALVATLTPGPAVLFTMQNALTSGSKPAFAGALGNACGLLLVSLLAFGGVSLLLLQSALAFSVLKICGAAYLLYLAWLQWQQAKATTVAAAQRMPQPANTGWFGRGVGVALTNPKAWLFISALFPQFIDVTAPAAPQFAALSLIFVSCSVLAHSLWLSLVRWGVGTTPKPQVRRQLGQAQALLLALVGLSLCWTPLPV</sequence>
<protein>
    <submittedName>
        <fullName evidence="7">LysE family translocator</fullName>
    </submittedName>
</protein>
<keyword evidence="3 6" id="KW-0812">Transmembrane</keyword>
<name>A0ABV6BG58_9GAMM</name>
<keyword evidence="2" id="KW-1003">Cell membrane</keyword>
<comment type="caution">
    <text evidence="7">The sequence shown here is derived from an EMBL/GenBank/DDBJ whole genome shotgun (WGS) entry which is preliminary data.</text>
</comment>
<dbReference type="EMBL" id="JBHLXP010000004">
    <property type="protein sequence ID" value="MFC0049861.1"/>
    <property type="molecule type" value="Genomic_DNA"/>
</dbReference>
<dbReference type="InterPro" id="IPR001123">
    <property type="entry name" value="LeuE-type"/>
</dbReference>
<keyword evidence="4 6" id="KW-1133">Transmembrane helix</keyword>
<organism evidence="7 8">
    <name type="scientific">Rheinheimera tilapiae</name>
    <dbReference type="NCBI Taxonomy" id="875043"/>
    <lineage>
        <taxon>Bacteria</taxon>
        <taxon>Pseudomonadati</taxon>
        <taxon>Pseudomonadota</taxon>
        <taxon>Gammaproteobacteria</taxon>
        <taxon>Chromatiales</taxon>
        <taxon>Chromatiaceae</taxon>
        <taxon>Rheinheimera</taxon>
    </lineage>
</organism>
<evidence type="ECO:0000313" key="7">
    <source>
        <dbReference type="EMBL" id="MFC0049861.1"/>
    </source>
</evidence>
<gene>
    <name evidence="7" type="ORF">ACFFJP_16290</name>
</gene>
<keyword evidence="5 6" id="KW-0472">Membrane</keyword>
<reference evidence="7 8" key="1">
    <citation type="submission" date="2024-09" db="EMBL/GenBank/DDBJ databases">
        <authorList>
            <person name="Sun Q."/>
            <person name="Mori K."/>
        </authorList>
    </citation>
    <scope>NUCLEOTIDE SEQUENCE [LARGE SCALE GENOMIC DNA]</scope>
    <source>
        <strain evidence="7 8">KCTC 23315</strain>
    </source>
</reference>
<evidence type="ECO:0000256" key="3">
    <source>
        <dbReference type="ARBA" id="ARBA00022692"/>
    </source>
</evidence>
<evidence type="ECO:0000256" key="4">
    <source>
        <dbReference type="ARBA" id="ARBA00022989"/>
    </source>
</evidence>
<dbReference type="Proteomes" id="UP001589813">
    <property type="component" value="Unassembled WGS sequence"/>
</dbReference>
<accession>A0ABV6BG58</accession>
<evidence type="ECO:0000256" key="6">
    <source>
        <dbReference type="SAM" id="Phobius"/>
    </source>
</evidence>
<evidence type="ECO:0000256" key="2">
    <source>
        <dbReference type="ARBA" id="ARBA00022475"/>
    </source>
</evidence>
<evidence type="ECO:0000256" key="1">
    <source>
        <dbReference type="ARBA" id="ARBA00004651"/>
    </source>
</evidence>
<evidence type="ECO:0000313" key="8">
    <source>
        <dbReference type="Proteomes" id="UP001589813"/>
    </source>
</evidence>
<feature type="transmembrane region" description="Helical" evidence="6">
    <location>
        <begin position="187"/>
        <end position="207"/>
    </location>
</feature>
<proteinExistence type="predicted"/>